<dbReference type="STRING" id="749414.SBI_00571"/>
<gene>
    <name evidence="1" type="ordered locus">SBI_00571</name>
</gene>
<reference evidence="1 2" key="1">
    <citation type="journal article" date="2010" name="J. Bacteriol.">
        <title>Genome sequence of the milbemycin-producing bacterium Streptomyces bingchenggensis.</title>
        <authorList>
            <person name="Wang X.J."/>
            <person name="Yan Y.J."/>
            <person name="Zhang B."/>
            <person name="An J."/>
            <person name="Wang J.J."/>
            <person name="Tian J."/>
            <person name="Jiang L."/>
            <person name="Chen Y.H."/>
            <person name="Huang S.X."/>
            <person name="Yin M."/>
            <person name="Zhang J."/>
            <person name="Gao A.L."/>
            <person name="Liu C.X."/>
            <person name="Zhu Z.X."/>
            <person name="Xiang W.S."/>
        </authorList>
    </citation>
    <scope>NUCLEOTIDE SEQUENCE [LARGE SCALE GENOMIC DNA]</scope>
    <source>
        <strain evidence="1 2">BCW-1</strain>
    </source>
</reference>
<dbReference type="AlphaFoldDB" id="D7C0K1"/>
<proteinExistence type="predicted"/>
<accession>D7C0K1</accession>
<dbReference type="Proteomes" id="UP000000377">
    <property type="component" value="Chromosome"/>
</dbReference>
<organism evidence="1 2">
    <name type="scientific">Streptomyces bingchenggensis (strain BCW-1)</name>
    <dbReference type="NCBI Taxonomy" id="749414"/>
    <lineage>
        <taxon>Bacteria</taxon>
        <taxon>Bacillati</taxon>
        <taxon>Actinomycetota</taxon>
        <taxon>Actinomycetes</taxon>
        <taxon>Kitasatosporales</taxon>
        <taxon>Streptomycetaceae</taxon>
        <taxon>Streptomyces</taxon>
    </lineage>
</organism>
<dbReference type="EMBL" id="CP002047">
    <property type="protein sequence ID" value="ADI03692.1"/>
    <property type="molecule type" value="Genomic_DNA"/>
</dbReference>
<keyword evidence="2" id="KW-1185">Reference proteome</keyword>
<dbReference type="HOGENOM" id="CLU_3104155_0_0_11"/>
<sequence length="51" mass="5345">MDEVLEDPGGLPLPDGLLLAEVELPVRSCLASCSASFCSCSFFARSCSAFC</sequence>
<evidence type="ECO:0000313" key="2">
    <source>
        <dbReference type="Proteomes" id="UP000000377"/>
    </source>
</evidence>
<evidence type="ECO:0000313" key="1">
    <source>
        <dbReference type="EMBL" id="ADI03692.1"/>
    </source>
</evidence>
<dbReference type="KEGG" id="sbh:SBI_00571"/>
<protein>
    <submittedName>
        <fullName evidence="1">Uncharacterized protein</fullName>
    </submittedName>
</protein>
<name>D7C0K1_STRBB</name>